<dbReference type="OrthoDB" id="10409265at2759"/>
<protein>
    <submittedName>
        <fullName evidence="1">Uncharacterized protein</fullName>
    </submittedName>
</protein>
<organism evidence="1 2">
    <name type="scientific">Symbiodinium microadriaticum</name>
    <name type="common">Dinoflagellate</name>
    <name type="synonym">Zooxanthella microadriatica</name>
    <dbReference type="NCBI Taxonomy" id="2951"/>
    <lineage>
        <taxon>Eukaryota</taxon>
        <taxon>Sar</taxon>
        <taxon>Alveolata</taxon>
        <taxon>Dinophyceae</taxon>
        <taxon>Suessiales</taxon>
        <taxon>Symbiodiniaceae</taxon>
        <taxon>Symbiodinium</taxon>
    </lineage>
</organism>
<accession>A0A1Q9DR70</accession>
<comment type="caution">
    <text evidence="1">The sequence shown here is derived from an EMBL/GenBank/DDBJ whole genome shotgun (WGS) entry which is preliminary data.</text>
</comment>
<dbReference type="AlphaFoldDB" id="A0A1Q9DR70"/>
<dbReference type="Proteomes" id="UP000186817">
    <property type="component" value="Unassembled WGS sequence"/>
</dbReference>
<gene>
    <name evidence="1" type="ORF">AK812_SmicGene19970</name>
</gene>
<proteinExistence type="predicted"/>
<sequence>MNPHLQTGGEPADVSLVCPASFGRTSAVPFVSASESLLEVHAGVLLCREQSGETSCPEELSCGGEGLGRCEWECKLGDVCGEGLDRCGWECKLGDVCGERLGRCGWECKLGDVCGEGLGRCAWECKLGDVCGERLGQCGWECKLGDVSGEGVHRRPSGLSQLLNLGSPEGGGQGGCMERGAGEGAMGFNGSGAVDWAVLVSPALPPGDLANPGGAKQVHSMASMVALLSLSEGCTLHTLSKANLVADVARAPHAAGCAEPKQSQAGCLVHGWFRPAEEEASAQRLEEVWARVHVLCCLVEQLDFELARIRWTAWASHKVADPVAWVMAAARARVVA</sequence>
<dbReference type="EMBL" id="LSRX01000425">
    <property type="protein sequence ID" value="OLP97655.1"/>
    <property type="molecule type" value="Genomic_DNA"/>
</dbReference>
<name>A0A1Q9DR70_SYMMI</name>
<evidence type="ECO:0000313" key="2">
    <source>
        <dbReference type="Proteomes" id="UP000186817"/>
    </source>
</evidence>
<evidence type="ECO:0000313" key="1">
    <source>
        <dbReference type="EMBL" id="OLP97655.1"/>
    </source>
</evidence>
<keyword evidence="2" id="KW-1185">Reference proteome</keyword>
<reference evidence="1 2" key="1">
    <citation type="submission" date="2016-02" db="EMBL/GenBank/DDBJ databases">
        <title>Genome analysis of coral dinoflagellate symbionts highlights evolutionary adaptations to a symbiotic lifestyle.</title>
        <authorList>
            <person name="Aranda M."/>
            <person name="Li Y."/>
            <person name="Liew Y.J."/>
            <person name="Baumgarten S."/>
            <person name="Simakov O."/>
            <person name="Wilson M."/>
            <person name="Piel J."/>
            <person name="Ashoor H."/>
            <person name="Bougouffa S."/>
            <person name="Bajic V.B."/>
            <person name="Ryu T."/>
            <person name="Ravasi T."/>
            <person name="Bayer T."/>
            <person name="Micklem G."/>
            <person name="Kim H."/>
            <person name="Bhak J."/>
            <person name="Lajeunesse T.C."/>
            <person name="Voolstra C.R."/>
        </authorList>
    </citation>
    <scope>NUCLEOTIDE SEQUENCE [LARGE SCALE GENOMIC DNA]</scope>
    <source>
        <strain evidence="1 2">CCMP2467</strain>
    </source>
</reference>